<proteinExistence type="predicted"/>
<feature type="chain" id="PRO_5047293973" evidence="1">
    <location>
        <begin position="22"/>
        <end position="185"/>
    </location>
</feature>
<evidence type="ECO:0000313" key="4">
    <source>
        <dbReference type="Proteomes" id="UP001209701"/>
    </source>
</evidence>
<organism evidence="3 4">
    <name type="scientific">Roseateles oligotrophus</name>
    <dbReference type="NCBI Taxonomy" id="1769250"/>
    <lineage>
        <taxon>Bacteria</taxon>
        <taxon>Pseudomonadati</taxon>
        <taxon>Pseudomonadota</taxon>
        <taxon>Betaproteobacteria</taxon>
        <taxon>Burkholderiales</taxon>
        <taxon>Sphaerotilaceae</taxon>
        <taxon>Roseateles</taxon>
    </lineage>
</organism>
<sequence>MQFRKVAAAAAVFALFGGAQAATYDYVGDTTGAPTYNRLLVGLSGLSSVGTAVAYQTFSFQVDTAGSYAFLSTATLKWDNFLFLYKDSFNPAAPMANAFKGNDDAPGLGIGSAGFSADLITGKEYVVVTTGFGNTNFGAYANSITGAGTVMPSAVPEPESYALMALGLGLVGFMARRRMGAQASA</sequence>
<reference evidence="3 4" key="1">
    <citation type="submission" date="2021-11" db="EMBL/GenBank/DDBJ databases">
        <authorList>
            <person name="Liang Q."/>
            <person name="Mou H."/>
            <person name="Liu Z."/>
        </authorList>
    </citation>
    <scope>NUCLEOTIDE SEQUENCE [LARGE SCALE GENOMIC DNA]</scope>
    <source>
        <strain evidence="3 4">CHU3</strain>
    </source>
</reference>
<dbReference type="InterPro" id="IPR013424">
    <property type="entry name" value="Ice-binding_C"/>
</dbReference>
<gene>
    <name evidence="3" type="ORF">LNV07_12755</name>
</gene>
<dbReference type="EMBL" id="JAJIRN010000005">
    <property type="protein sequence ID" value="MCV2368952.1"/>
    <property type="molecule type" value="Genomic_DNA"/>
</dbReference>
<keyword evidence="1" id="KW-0732">Signal</keyword>
<feature type="domain" description="Ice-binding protein C-terminal" evidence="2">
    <location>
        <begin position="154"/>
        <end position="178"/>
    </location>
</feature>
<evidence type="ECO:0000259" key="2">
    <source>
        <dbReference type="Pfam" id="PF07589"/>
    </source>
</evidence>
<keyword evidence="4" id="KW-1185">Reference proteome</keyword>
<dbReference type="Pfam" id="PF07589">
    <property type="entry name" value="PEP-CTERM"/>
    <property type="match status" value="1"/>
</dbReference>
<feature type="signal peptide" evidence="1">
    <location>
        <begin position="1"/>
        <end position="21"/>
    </location>
</feature>
<comment type="caution">
    <text evidence="3">The sequence shown here is derived from an EMBL/GenBank/DDBJ whole genome shotgun (WGS) entry which is preliminary data.</text>
</comment>
<name>A0ABT2YFX7_9BURK</name>
<evidence type="ECO:0000256" key="1">
    <source>
        <dbReference type="SAM" id="SignalP"/>
    </source>
</evidence>
<protein>
    <submittedName>
        <fullName evidence="3">PEP-CTERM sorting domain-containing protein</fullName>
    </submittedName>
</protein>
<accession>A0ABT2YFX7</accession>
<dbReference type="Proteomes" id="UP001209701">
    <property type="component" value="Unassembled WGS sequence"/>
</dbReference>
<dbReference type="NCBIfam" id="TIGR02595">
    <property type="entry name" value="PEP_CTERM"/>
    <property type="match status" value="1"/>
</dbReference>
<evidence type="ECO:0000313" key="3">
    <source>
        <dbReference type="EMBL" id="MCV2368952.1"/>
    </source>
</evidence>